<reference evidence="2 3" key="1">
    <citation type="journal article" date="2015" name="Sci. Rep.">
        <title>Functional and structural properties of a novel cellulosome-like multienzyme complex: efficient glycoside hydrolysis of water-insoluble 7-xylosyl-10-deacetylpaclitaxel.</title>
        <authorList>
            <person name="Dou T.Y."/>
            <person name="Luan H.W."/>
            <person name="Ge G.B."/>
            <person name="Dong M.M."/>
            <person name="Zou H.F."/>
            <person name="He Y.Q."/>
            <person name="Cui P."/>
            <person name="Wang J.Y."/>
            <person name="Hao D.C."/>
            <person name="Yang S.L."/>
            <person name="Yang L."/>
        </authorList>
    </citation>
    <scope>NUCLEOTIDE SEQUENCE [LARGE SCALE GENOMIC DNA]</scope>
    <source>
        <strain evidence="2 3">F16</strain>
    </source>
</reference>
<keyword evidence="3" id="KW-1185">Reference proteome</keyword>
<evidence type="ECO:0000313" key="3">
    <source>
        <dbReference type="Proteomes" id="UP000037387"/>
    </source>
</evidence>
<dbReference type="Pfam" id="PF12728">
    <property type="entry name" value="HTH_17"/>
    <property type="match status" value="1"/>
</dbReference>
<evidence type="ECO:0000259" key="1">
    <source>
        <dbReference type="Pfam" id="PF12728"/>
    </source>
</evidence>
<evidence type="ECO:0000313" key="2">
    <source>
        <dbReference type="EMBL" id="KON74738.1"/>
    </source>
</evidence>
<dbReference type="EMBL" id="ATNL01000006">
    <property type="protein sequence ID" value="KON74738.1"/>
    <property type="molecule type" value="Genomic_DNA"/>
</dbReference>
<accession>A0A0M0FBA3</accession>
<dbReference type="InterPro" id="IPR041657">
    <property type="entry name" value="HTH_17"/>
</dbReference>
<dbReference type="PATRIC" id="fig|1350482.3.peg.392"/>
<dbReference type="Proteomes" id="UP000037387">
    <property type="component" value="Unassembled WGS sequence"/>
</dbReference>
<sequence>MIDDMVISVADAARALDVSERRVLAMLHAGELQGEKVGGRWVVSPHSLRHPKRPGRPMSPRNAWALILKTDAWLDPQAAWKLNERMAHLRDRDDPALVLASWLRSRGERLELSAPRTTTLVDDVRVVPSGVSDRRSGMAVSDLVELYVHQDEAEAVKADHWLVPARGKPNVILHVAPFLPPNPVPITLVIADLVDNGTERDIRQARELARRYL</sequence>
<gene>
    <name evidence="2" type="ORF">M768_02040</name>
</gene>
<organism evidence="2 3">
    <name type="scientific">Cellulosimicrobium cellulans F16</name>
    <dbReference type="NCBI Taxonomy" id="1350482"/>
    <lineage>
        <taxon>Bacteria</taxon>
        <taxon>Bacillati</taxon>
        <taxon>Actinomycetota</taxon>
        <taxon>Actinomycetes</taxon>
        <taxon>Micrococcales</taxon>
        <taxon>Promicromonosporaceae</taxon>
        <taxon>Cellulosimicrobium</taxon>
    </lineage>
</organism>
<comment type="caution">
    <text evidence="2">The sequence shown here is derived from an EMBL/GenBank/DDBJ whole genome shotgun (WGS) entry which is preliminary data.</text>
</comment>
<proteinExistence type="predicted"/>
<dbReference type="AlphaFoldDB" id="A0A0M0FBA3"/>
<protein>
    <recommendedName>
        <fullName evidence="1">Helix-turn-helix domain-containing protein</fullName>
    </recommendedName>
</protein>
<feature type="domain" description="Helix-turn-helix" evidence="1">
    <location>
        <begin position="8"/>
        <end position="49"/>
    </location>
</feature>
<name>A0A0M0FBA3_CELCE</name>